<organism evidence="6">
    <name type="scientific">marine sediment metagenome</name>
    <dbReference type="NCBI Taxonomy" id="412755"/>
    <lineage>
        <taxon>unclassified sequences</taxon>
        <taxon>metagenomes</taxon>
        <taxon>ecological metagenomes</taxon>
    </lineage>
</organism>
<keyword evidence="4" id="KW-0804">Transcription</keyword>
<evidence type="ECO:0000259" key="5">
    <source>
        <dbReference type="Pfam" id="PF00532"/>
    </source>
</evidence>
<evidence type="ECO:0000256" key="2">
    <source>
        <dbReference type="ARBA" id="ARBA00023015"/>
    </source>
</evidence>
<dbReference type="SUPFAM" id="SSF53822">
    <property type="entry name" value="Periplasmic binding protein-like I"/>
    <property type="match status" value="1"/>
</dbReference>
<feature type="domain" description="Periplasmic binding protein/LacI sugar binding" evidence="5">
    <location>
        <begin position="18"/>
        <end position="256"/>
    </location>
</feature>
<protein>
    <recommendedName>
        <fullName evidence="5">Periplasmic binding protein/LacI sugar binding domain-containing protein</fullName>
    </recommendedName>
</protein>
<dbReference type="AlphaFoldDB" id="A0A0F9L4F1"/>
<dbReference type="PANTHER" id="PTHR30146">
    <property type="entry name" value="LACI-RELATED TRANSCRIPTIONAL REPRESSOR"/>
    <property type="match status" value="1"/>
</dbReference>
<evidence type="ECO:0000313" key="6">
    <source>
        <dbReference type="EMBL" id="KKM22620.1"/>
    </source>
</evidence>
<dbReference type="Gene3D" id="3.40.50.2300">
    <property type="match status" value="2"/>
</dbReference>
<proteinExistence type="predicted"/>
<reference evidence="6" key="1">
    <citation type="journal article" date="2015" name="Nature">
        <title>Complex archaea that bridge the gap between prokaryotes and eukaryotes.</title>
        <authorList>
            <person name="Spang A."/>
            <person name="Saw J.H."/>
            <person name="Jorgensen S.L."/>
            <person name="Zaremba-Niedzwiedzka K."/>
            <person name="Martijn J."/>
            <person name="Lind A.E."/>
            <person name="van Eijk R."/>
            <person name="Schleper C."/>
            <person name="Guy L."/>
            <person name="Ettema T.J."/>
        </authorList>
    </citation>
    <scope>NUCLEOTIDE SEQUENCE</scope>
</reference>
<keyword evidence="1" id="KW-0678">Repressor</keyword>
<dbReference type="InterPro" id="IPR028082">
    <property type="entry name" value="Peripla_BP_I"/>
</dbReference>
<evidence type="ECO:0000256" key="3">
    <source>
        <dbReference type="ARBA" id="ARBA00023125"/>
    </source>
</evidence>
<dbReference type="GO" id="GO:0000976">
    <property type="term" value="F:transcription cis-regulatory region binding"/>
    <property type="evidence" value="ECO:0007669"/>
    <property type="project" value="TreeGrafter"/>
</dbReference>
<keyword evidence="2" id="KW-0805">Transcription regulation</keyword>
<evidence type="ECO:0000256" key="1">
    <source>
        <dbReference type="ARBA" id="ARBA00022491"/>
    </source>
</evidence>
<dbReference type="Pfam" id="PF00532">
    <property type="entry name" value="Peripla_BP_1"/>
    <property type="match status" value="1"/>
</dbReference>
<feature type="non-terminal residue" evidence="6">
    <location>
        <position position="1"/>
    </location>
</feature>
<comment type="caution">
    <text evidence="6">The sequence shown here is derived from an EMBL/GenBank/DDBJ whole genome shotgun (WGS) entry which is preliminary data.</text>
</comment>
<sequence>KLNYHPNLLASNFRRQKTHTIGLIIPDVTNPFFTTIARGVEDQARKKQFKVFVCSTDEDADIEKEYIDDLIQRRVEGFVIAPSTGGGKYLFDLQDDKIKFVVVDREVKNLKADIVHSDNVDGAYRLTNYLIKLGHRRIAIINGAMQTSVAIQRFTGYEKALLESNVPIVDALVKGNDWRMESSYKHTMELLTSKFSPTAIFAANNILGVGVLRALRETGLKVPTDMSVVCFDDVPVASLMYPFLTVVVQSPYTMGKLATQILLEKRSGQGLTERQDIVLKPNFIIRESCRPLRNSGETHILSGMEDKQQK</sequence>
<accession>A0A0F9L4F1</accession>
<gene>
    <name evidence="6" type="ORF">LCGC14_1623410</name>
</gene>
<dbReference type="InterPro" id="IPR001761">
    <property type="entry name" value="Peripla_BP/Lac1_sug-bd_dom"/>
</dbReference>
<keyword evidence="3" id="KW-0238">DNA-binding</keyword>
<dbReference type="GO" id="GO:0003700">
    <property type="term" value="F:DNA-binding transcription factor activity"/>
    <property type="evidence" value="ECO:0007669"/>
    <property type="project" value="TreeGrafter"/>
</dbReference>
<dbReference type="PANTHER" id="PTHR30146:SF148">
    <property type="entry name" value="HTH-TYPE TRANSCRIPTIONAL REPRESSOR PURR-RELATED"/>
    <property type="match status" value="1"/>
</dbReference>
<dbReference type="EMBL" id="LAZR01013296">
    <property type="protein sequence ID" value="KKM22620.1"/>
    <property type="molecule type" value="Genomic_DNA"/>
</dbReference>
<evidence type="ECO:0000256" key="4">
    <source>
        <dbReference type="ARBA" id="ARBA00023163"/>
    </source>
</evidence>
<name>A0A0F9L4F1_9ZZZZ</name>